<accession>A0ABY4P988</accession>
<dbReference type="Gene3D" id="2.40.128.690">
    <property type="entry name" value="YycH protein, domain 3-like"/>
    <property type="match status" value="1"/>
</dbReference>
<dbReference type="InterPro" id="IPR018604">
    <property type="entry name" value="YycI-like"/>
</dbReference>
<dbReference type="Proteomes" id="UP000831495">
    <property type="component" value="Chromosome"/>
</dbReference>
<dbReference type="EMBL" id="CP093366">
    <property type="protein sequence ID" value="UQS82101.1"/>
    <property type="molecule type" value="Genomic_DNA"/>
</dbReference>
<evidence type="ECO:0000313" key="2">
    <source>
        <dbReference type="EMBL" id="UQS82101.1"/>
    </source>
</evidence>
<organism evidence="2 3">
    <name type="scientific">Bombilactobacillus folatiphilus</name>
    <dbReference type="NCBI Taxonomy" id="2923362"/>
    <lineage>
        <taxon>Bacteria</taxon>
        <taxon>Bacillati</taxon>
        <taxon>Bacillota</taxon>
        <taxon>Bacilli</taxon>
        <taxon>Lactobacillales</taxon>
        <taxon>Lactobacillaceae</taxon>
        <taxon>Bombilactobacillus</taxon>
    </lineage>
</organism>
<proteinExistence type="predicted"/>
<feature type="domain" description="Regulatory protein YycH-like" evidence="1">
    <location>
        <begin position="34"/>
        <end position="257"/>
    </location>
</feature>
<dbReference type="RefSeq" id="WP_249514371.1">
    <property type="nucleotide sequence ID" value="NZ_CP093366.1"/>
</dbReference>
<gene>
    <name evidence="2" type="ORF">MOO45_07935</name>
</gene>
<evidence type="ECO:0000259" key="1">
    <source>
        <dbReference type="Pfam" id="PF09648"/>
    </source>
</evidence>
<name>A0ABY4P988_9LACO</name>
<protein>
    <submittedName>
        <fullName evidence="2">Two-component system regulatory protein YycI</fullName>
    </submittedName>
</protein>
<keyword evidence="3" id="KW-1185">Reference proteome</keyword>
<dbReference type="Pfam" id="PF09648">
    <property type="entry name" value="YycI"/>
    <property type="match status" value="1"/>
</dbReference>
<sequence length="279" mass="32627">MDFRRIEIIFLCVFIALDIFLFTSYRQTRNQVVNTNNVGSTTLEKEMNQDNITINSKLDKRVGEGYYLASQDDQHVLRNDQVKLRNITWSYDEIKKQLNCYLNNPLVLTPQTIVPTLKRYIKKTQNVTKGQEYEYCRHLSSDNNVVFVQKVKLGRLYENTGRVTFKIINNRLVSYEQTYVNAMNVLREKQNTISEQRAVYNLYTNNEIPNNSQLKWADLAYAKLMKFKNNTIYIPVWYVAFVPKGMRSTQIRQVNAFSGAVIKVDQTKGGYVNDRSHAD</sequence>
<reference evidence="2" key="1">
    <citation type="journal article" date="2022" name="Int. J. Syst. Evol. Microbiol.">
        <title>Apilactobacillus apisilvae sp. nov., Nicolia spurrieriana gen. nov. sp. nov., Bombilactobacillus folatiphilus sp. nov. and Bombilactobacillus thymidiniphilus sp. nov., four new lactic acid bacterial isolates from stingless bees Tetragonula carbonaria and Austroplebeia australis.</title>
        <authorList>
            <person name="Oliphant S.A."/>
            <person name="Watson-Haigh N.S."/>
            <person name="Sumby K.M."/>
            <person name="Gardner J."/>
            <person name="Groom S."/>
            <person name="Jiranek V."/>
        </authorList>
    </citation>
    <scope>NUCLEOTIDE SEQUENCE</scope>
    <source>
        <strain evidence="2">SG4_D2</strain>
    </source>
</reference>
<evidence type="ECO:0000313" key="3">
    <source>
        <dbReference type="Proteomes" id="UP000831495"/>
    </source>
</evidence>